<dbReference type="GO" id="GO:0051751">
    <property type="term" value="F:alpha-1,4-mannosyltransferase activity"/>
    <property type="evidence" value="ECO:0007669"/>
    <property type="project" value="InterPro"/>
</dbReference>
<dbReference type="Proteomes" id="UP000000311">
    <property type="component" value="Unassembled WGS sequence"/>
</dbReference>
<evidence type="ECO:0000313" key="17">
    <source>
        <dbReference type="Proteomes" id="UP000000311"/>
    </source>
</evidence>
<gene>
    <name evidence="16" type="ORF">EAG_08554</name>
</gene>
<dbReference type="InParanoid" id="E1ZV13"/>
<feature type="transmembrane region" description="Helical" evidence="15">
    <location>
        <begin position="12"/>
        <end position="32"/>
    </location>
</feature>
<dbReference type="GO" id="GO:1990529">
    <property type="term" value="C:glycosylphosphatidylinositol-mannosyltransferase I complex"/>
    <property type="evidence" value="ECO:0007669"/>
    <property type="project" value="TreeGrafter"/>
</dbReference>
<dbReference type="InterPro" id="IPR007704">
    <property type="entry name" value="PIG-M"/>
</dbReference>
<protein>
    <recommendedName>
        <fullName evidence="14">GPI alpha-1,4-mannosyltransferase I, catalytic subunit</fullName>
    </recommendedName>
    <alternativeName>
        <fullName evidence="12">GPI mannosyltransferase I</fullName>
    </alternativeName>
    <alternativeName>
        <fullName evidence="11">Phosphatidylinositol-glycan biosynthesis class M protein</fullName>
    </alternativeName>
</protein>
<reference evidence="16 17" key="1">
    <citation type="journal article" date="2010" name="Science">
        <title>Genomic comparison of the ants Camponotus floridanus and Harpegnathos saltator.</title>
        <authorList>
            <person name="Bonasio R."/>
            <person name="Zhang G."/>
            <person name="Ye C."/>
            <person name="Mutti N.S."/>
            <person name="Fang X."/>
            <person name="Qin N."/>
            <person name="Donahue G."/>
            <person name="Yang P."/>
            <person name="Li Q."/>
            <person name="Li C."/>
            <person name="Zhang P."/>
            <person name="Huang Z."/>
            <person name="Berger S.L."/>
            <person name="Reinberg D."/>
            <person name="Wang J."/>
            <person name="Liebig J."/>
        </authorList>
    </citation>
    <scope>NUCLEOTIDE SEQUENCE [LARGE SCALE GENOMIC DNA]</scope>
    <source>
        <strain evidence="17">C129</strain>
    </source>
</reference>
<keyword evidence="8" id="KW-0256">Endoplasmic reticulum</keyword>
<evidence type="ECO:0000256" key="5">
    <source>
        <dbReference type="ARBA" id="ARBA00022676"/>
    </source>
</evidence>
<evidence type="ECO:0000256" key="10">
    <source>
        <dbReference type="ARBA" id="ARBA00023136"/>
    </source>
</evidence>
<dbReference type="EMBL" id="GL434345">
    <property type="protein sequence ID" value="EFN74973.1"/>
    <property type="molecule type" value="Genomic_DNA"/>
</dbReference>
<dbReference type="GO" id="GO:0005789">
    <property type="term" value="C:endoplasmic reticulum membrane"/>
    <property type="evidence" value="ECO:0007669"/>
    <property type="project" value="UniProtKB-SubCell"/>
</dbReference>
<evidence type="ECO:0000256" key="7">
    <source>
        <dbReference type="ARBA" id="ARBA00022692"/>
    </source>
</evidence>
<accession>E1ZV13</accession>
<comment type="similarity">
    <text evidence="3">Belongs to the PIGM family.</text>
</comment>
<evidence type="ECO:0000256" key="2">
    <source>
        <dbReference type="ARBA" id="ARBA00004687"/>
    </source>
</evidence>
<dbReference type="UniPathway" id="UPA00196"/>
<evidence type="ECO:0000256" key="3">
    <source>
        <dbReference type="ARBA" id="ARBA00011071"/>
    </source>
</evidence>
<evidence type="ECO:0000256" key="1">
    <source>
        <dbReference type="ARBA" id="ARBA00004477"/>
    </source>
</evidence>
<dbReference type="AlphaFoldDB" id="E1ZV13"/>
<dbReference type="OMA" id="HFERSTY"/>
<dbReference type="OrthoDB" id="3821113at2759"/>
<name>E1ZV13_CAMFO</name>
<dbReference type="GO" id="GO:0004376">
    <property type="term" value="F:GPI mannosyltransferase activity"/>
    <property type="evidence" value="ECO:0007669"/>
    <property type="project" value="InterPro"/>
</dbReference>
<keyword evidence="9 15" id="KW-1133">Transmembrane helix</keyword>
<evidence type="ECO:0000313" key="16">
    <source>
        <dbReference type="EMBL" id="EFN74973.1"/>
    </source>
</evidence>
<keyword evidence="7 15" id="KW-0812">Transmembrane</keyword>
<sequence>MNIIAKINNSSFTSHCLLAFILRLILILYANFHDEYFAVSYTDVDYKVFTDAARHVIEQRSPFERHTYRYSPFLAWLLAPNIILHKDFGKILFSTVDILIAVLIKNILARQRCKETLKNLCALLWLYNPLTLVISTREQLVLLQPLSYQHFLIKWTLQYATKV</sequence>
<keyword evidence="17" id="KW-1185">Reference proteome</keyword>
<keyword evidence="10 15" id="KW-0472">Membrane</keyword>
<dbReference type="STRING" id="104421.E1ZV13"/>
<dbReference type="PANTHER" id="PTHR12886:SF0">
    <property type="entry name" value="GPI MANNOSYLTRANSFERASE 1"/>
    <property type="match status" value="1"/>
</dbReference>
<keyword evidence="5 16" id="KW-0328">Glycosyltransferase</keyword>
<evidence type="ECO:0000256" key="12">
    <source>
        <dbReference type="ARBA" id="ARBA00032997"/>
    </source>
</evidence>
<organism evidence="17">
    <name type="scientific">Camponotus floridanus</name>
    <name type="common">Florida carpenter ant</name>
    <dbReference type="NCBI Taxonomy" id="104421"/>
    <lineage>
        <taxon>Eukaryota</taxon>
        <taxon>Metazoa</taxon>
        <taxon>Ecdysozoa</taxon>
        <taxon>Arthropoda</taxon>
        <taxon>Hexapoda</taxon>
        <taxon>Insecta</taxon>
        <taxon>Pterygota</taxon>
        <taxon>Neoptera</taxon>
        <taxon>Endopterygota</taxon>
        <taxon>Hymenoptera</taxon>
        <taxon>Apocrita</taxon>
        <taxon>Aculeata</taxon>
        <taxon>Formicoidea</taxon>
        <taxon>Formicidae</taxon>
        <taxon>Formicinae</taxon>
        <taxon>Camponotus</taxon>
    </lineage>
</organism>
<comment type="subcellular location">
    <subcellularLocation>
        <location evidence="1">Endoplasmic reticulum membrane</location>
        <topology evidence="1">Multi-pass membrane protein</topology>
    </subcellularLocation>
</comment>
<evidence type="ECO:0000256" key="15">
    <source>
        <dbReference type="SAM" id="Phobius"/>
    </source>
</evidence>
<proteinExistence type="inferred from homology"/>
<comment type="function">
    <text evidence="13">Catalytic subunit of the glycosylphosphatidylinositol-mannosyltransferase I complex which catalyzes the transfer of the first mannose, via an alpha-1,4 bond from a dolichol-phosphate-mannose (Dol-P-Man) to the glucosaminyl acyl phosphatidylinositol (GlcN-(acyl)PI) intermediate to generate alpha-D-Man-(1-&gt;4)-alpha-D-GlcN-(1-&gt;6)-(1-radyl,2-acyl-sn-glycero-3-phospho)-2-acyl-inositol and participates in the sixth step of the glycosylphosphatidylinositol-anchor biosynthesis.</text>
</comment>
<evidence type="ECO:0000256" key="14">
    <source>
        <dbReference type="ARBA" id="ARBA00093608"/>
    </source>
</evidence>
<keyword evidence="6 16" id="KW-0808">Transferase</keyword>
<evidence type="ECO:0000256" key="8">
    <source>
        <dbReference type="ARBA" id="ARBA00022824"/>
    </source>
</evidence>
<dbReference type="PANTHER" id="PTHR12886">
    <property type="entry name" value="PIG-M MANNOSYLTRANSFERASE"/>
    <property type="match status" value="1"/>
</dbReference>
<evidence type="ECO:0000256" key="4">
    <source>
        <dbReference type="ARBA" id="ARBA00022502"/>
    </source>
</evidence>
<evidence type="ECO:0000256" key="11">
    <source>
        <dbReference type="ARBA" id="ARBA00031139"/>
    </source>
</evidence>
<evidence type="ECO:0000256" key="13">
    <source>
        <dbReference type="ARBA" id="ARBA00093408"/>
    </source>
</evidence>
<evidence type="ECO:0000256" key="6">
    <source>
        <dbReference type="ARBA" id="ARBA00022679"/>
    </source>
</evidence>
<keyword evidence="4" id="KW-0337">GPI-anchor biosynthesis</keyword>
<dbReference type="GO" id="GO:0006506">
    <property type="term" value="P:GPI anchor biosynthetic process"/>
    <property type="evidence" value="ECO:0007669"/>
    <property type="project" value="UniProtKB-UniPathway"/>
</dbReference>
<feature type="transmembrane region" description="Helical" evidence="15">
    <location>
        <begin position="91"/>
        <end position="108"/>
    </location>
</feature>
<evidence type="ECO:0000256" key="9">
    <source>
        <dbReference type="ARBA" id="ARBA00022989"/>
    </source>
</evidence>
<comment type="pathway">
    <text evidence="2">Glycolipid biosynthesis; glycosylphosphatidylinositol-anchor biosynthesis.</text>
</comment>